<dbReference type="Pfam" id="PF08245">
    <property type="entry name" value="Mur_ligase_M"/>
    <property type="match status" value="1"/>
</dbReference>
<dbReference type="Gene3D" id="3.90.190.20">
    <property type="entry name" value="Mur ligase, C-terminal domain"/>
    <property type="match status" value="1"/>
</dbReference>
<evidence type="ECO:0000256" key="6">
    <source>
        <dbReference type="ARBA" id="ARBA00022618"/>
    </source>
</evidence>
<dbReference type="UniPathway" id="UPA00219"/>
<dbReference type="PANTHER" id="PTHR43445:SF3">
    <property type="entry name" value="UDP-N-ACETYLMURAMATE--L-ALANINE LIGASE"/>
    <property type="match status" value="1"/>
</dbReference>
<evidence type="ECO:0000256" key="5">
    <source>
        <dbReference type="ARBA" id="ARBA00022598"/>
    </source>
</evidence>
<dbReference type="SUPFAM" id="SSF53623">
    <property type="entry name" value="MurD-like peptide ligases, catalytic domain"/>
    <property type="match status" value="1"/>
</dbReference>
<keyword evidence="8 14" id="KW-0067">ATP-binding</keyword>
<evidence type="ECO:0000256" key="1">
    <source>
        <dbReference type="ARBA" id="ARBA00004496"/>
    </source>
</evidence>
<dbReference type="Pfam" id="PF01225">
    <property type="entry name" value="Mur_ligase"/>
    <property type="match status" value="1"/>
</dbReference>
<evidence type="ECO:0000256" key="14">
    <source>
        <dbReference type="HAMAP-Rule" id="MF_00046"/>
    </source>
</evidence>
<comment type="caution">
    <text evidence="18">The sequence shown here is derived from an EMBL/GenBank/DDBJ whole genome shotgun (WGS) entry which is preliminary data.</text>
</comment>
<dbReference type="InterPro" id="IPR004101">
    <property type="entry name" value="Mur_ligase_C"/>
</dbReference>
<keyword evidence="7 14" id="KW-0547">Nucleotide-binding</keyword>
<dbReference type="EC" id="6.3.2.8" evidence="3 14"/>
<dbReference type="HAMAP" id="MF_00046">
    <property type="entry name" value="MurC"/>
    <property type="match status" value="1"/>
</dbReference>
<feature type="binding site" evidence="14">
    <location>
        <begin position="134"/>
        <end position="140"/>
    </location>
    <ligand>
        <name>ATP</name>
        <dbReference type="ChEBI" id="CHEBI:30616"/>
    </ligand>
</feature>
<evidence type="ECO:0000256" key="7">
    <source>
        <dbReference type="ARBA" id="ARBA00022741"/>
    </source>
</evidence>
<keyword evidence="6 14" id="KW-0132">Cell division</keyword>
<dbReference type="EMBL" id="JGZP01000011">
    <property type="protein sequence ID" value="KFI97869.1"/>
    <property type="molecule type" value="Genomic_DNA"/>
</dbReference>
<dbReference type="GO" id="GO:0008360">
    <property type="term" value="P:regulation of cell shape"/>
    <property type="evidence" value="ECO:0007669"/>
    <property type="project" value="UniProtKB-KW"/>
</dbReference>
<comment type="similarity">
    <text evidence="14">Belongs to the MurCDEF family.</text>
</comment>
<reference evidence="18 19" key="1">
    <citation type="submission" date="2014-03" db="EMBL/GenBank/DDBJ databases">
        <title>Genomics of Bifidobacteria.</title>
        <authorList>
            <person name="Ventura M."/>
            <person name="Milani C."/>
            <person name="Lugli G.A."/>
        </authorList>
    </citation>
    <scope>NUCLEOTIDE SEQUENCE [LARGE SCALE GENOMIC DNA]</scope>
    <source>
        <strain evidence="18 19">DSM 23968</strain>
    </source>
</reference>
<dbReference type="InterPro" id="IPR036615">
    <property type="entry name" value="Mur_ligase_C_dom_sf"/>
</dbReference>
<proteinExistence type="inferred from homology"/>
<evidence type="ECO:0000256" key="4">
    <source>
        <dbReference type="ARBA" id="ARBA00022490"/>
    </source>
</evidence>
<dbReference type="OrthoDB" id="9804126at2"/>
<feature type="domain" description="Mur ligase central" evidence="17">
    <location>
        <begin position="132"/>
        <end position="334"/>
    </location>
</feature>
<dbReference type="GO" id="GO:0005524">
    <property type="term" value="F:ATP binding"/>
    <property type="evidence" value="ECO:0007669"/>
    <property type="project" value="UniProtKB-UniRule"/>
</dbReference>
<keyword evidence="12 14" id="KW-0961">Cell wall biogenesis/degradation</keyword>
<evidence type="ECO:0000259" key="15">
    <source>
        <dbReference type="Pfam" id="PF01225"/>
    </source>
</evidence>
<evidence type="ECO:0000313" key="18">
    <source>
        <dbReference type="EMBL" id="KFI97869.1"/>
    </source>
</evidence>
<dbReference type="Gene3D" id="3.40.1190.10">
    <property type="entry name" value="Mur-like, catalytic domain"/>
    <property type="match status" value="1"/>
</dbReference>
<dbReference type="SUPFAM" id="SSF53244">
    <property type="entry name" value="MurD-like peptide ligases, peptide-binding domain"/>
    <property type="match status" value="1"/>
</dbReference>
<dbReference type="GO" id="GO:0071555">
    <property type="term" value="P:cell wall organization"/>
    <property type="evidence" value="ECO:0007669"/>
    <property type="project" value="UniProtKB-KW"/>
</dbReference>
<feature type="domain" description="Mur ligase N-terminal catalytic" evidence="15">
    <location>
        <begin position="31"/>
        <end position="127"/>
    </location>
</feature>
<dbReference type="Gene3D" id="3.40.50.720">
    <property type="entry name" value="NAD(P)-binding Rossmann-like Domain"/>
    <property type="match status" value="1"/>
</dbReference>
<keyword evidence="9 14" id="KW-0133">Cell shape</keyword>
<dbReference type="InterPro" id="IPR050061">
    <property type="entry name" value="MurCDEF_pg_biosynth"/>
</dbReference>
<dbReference type="Pfam" id="PF02875">
    <property type="entry name" value="Mur_ligase_C"/>
    <property type="match status" value="1"/>
</dbReference>
<dbReference type="RefSeq" id="WP_034527687.1">
    <property type="nucleotide sequence ID" value="NZ_JGZP01000011.1"/>
</dbReference>
<dbReference type="NCBIfam" id="TIGR01082">
    <property type="entry name" value="murC"/>
    <property type="match status" value="1"/>
</dbReference>
<keyword evidence="10 14" id="KW-0573">Peptidoglycan synthesis</keyword>
<dbReference type="GO" id="GO:0005737">
    <property type="term" value="C:cytoplasm"/>
    <property type="evidence" value="ECO:0007669"/>
    <property type="project" value="UniProtKB-SubCell"/>
</dbReference>
<evidence type="ECO:0000256" key="9">
    <source>
        <dbReference type="ARBA" id="ARBA00022960"/>
    </source>
</evidence>
<dbReference type="InterPro" id="IPR013221">
    <property type="entry name" value="Mur_ligase_cen"/>
</dbReference>
<dbReference type="InterPro" id="IPR000713">
    <property type="entry name" value="Mur_ligase_N"/>
</dbReference>
<dbReference type="STRING" id="762211.BSTEL_0680"/>
<evidence type="ECO:0000256" key="13">
    <source>
        <dbReference type="ARBA" id="ARBA00047833"/>
    </source>
</evidence>
<dbReference type="Proteomes" id="UP000029004">
    <property type="component" value="Unassembled WGS sequence"/>
</dbReference>
<evidence type="ECO:0000256" key="10">
    <source>
        <dbReference type="ARBA" id="ARBA00022984"/>
    </source>
</evidence>
<keyword evidence="5 14" id="KW-0436">Ligase</keyword>
<keyword evidence="4 14" id="KW-0963">Cytoplasm</keyword>
<evidence type="ECO:0000256" key="3">
    <source>
        <dbReference type="ARBA" id="ARBA00012211"/>
    </source>
</evidence>
<dbReference type="InterPro" id="IPR036565">
    <property type="entry name" value="Mur-like_cat_sf"/>
</dbReference>
<dbReference type="SUPFAM" id="SSF51984">
    <property type="entry name" value="MurCD N-terminal domain"/>
    <property type="match status" value="1"/>
</dbReference>
<dbReference type="eggNOG" id="COG0773">
    <property type="taxonomic scope" value="Bacteria"/>
</dbReference>
<feature type="domain" description="Mur ligase C-terminal" evidence="16">
    <location>
        <begin position="356"/>
        <end position="489"/>
    </location>
</feature>
<dbReference type="GO" id="GO:0051301">
    <property type="term" value="P:cell division"/>
    <property type="evidence" value="ECO:0007669"/>
    <property type="project" value="UniProtKB-KW"/>
</dbReference>
<accession>A0A087DQR9</accession>
<evidence type="ECO:0000256" key="8">
    <source>
        <dbReference type="ARBA" id="ARBA00022840"/>
    </source>
</evidence>
<comment type="function">
    <text evidence="14">Cell wall formation.</text>
</comment>
<sequence length="510" mass="53626">MSADSTSSIILDPARAAFSPEETTDALGATHFIGIGGAGMSVLAEMLHERGVKVTGSDRERSAKTDRLTSLGIAVAFGQKAENVADADTIVYSSAIKPDNPEIVAAHGSDKRIVHRSDILALLMHGKRAVTVAGAHGKTTTSSMLAHILEHCGEEPSYAIGGSIQGPDGTTIDGGHVGAGAALVAEADESDGSFEKYRPEIAIITNCEADHLDHYGDEAHYRAAFVEHAGHATGHVVICADDADALAVLRALAPTVAARAIAYGTADPAEAGDLNGAAYVHIESENETAGTGTEHFTLHLPEAVTGGEPIDQPVTLAVPGLHNARNAAAALSAAVLLGVAPTDAADAIASFRGAARRFQVRGVVKQVTVVDDYAHHPTEIAALLDAARRRYPQSTIRVLFQPHLFSRTKFFAREFAEALAKADDVIVTGVFPAREKQEDFPGVGPLTIVRESQGMTGVEFRAVDDMNLAARMMAMRAHHGDVVFTVGAGDITEMDEVILHALEAHRESCE</sequence>
<protein>
    <recommendedName>
        <fullName evidence="3 14">UDP-N-acetylmuramate--L-alanine ligase</fullName>
        <ecNumber evidence="3 14">6.3.2.8</ecNumber>
    </recommendedName>
    <alternativeName>
        <fullName evidence="14">UDP-N-acetylmuramoyl-L-alanine synthetase</fullName>
    </alternativeName>
</protein>
<dbReference type="InterPro" id="IPR005758">
    <property type="entry name" value="UDP-N-AcMur_Ala_ligase_MurC"/>
</dbReference>
<gene>
    <name evidence="14" type="primary">murC</name>
    <name evidence="18" type="ORF">BSTEL_0680</name>
</gene>
<dbReference type="GO" id="GO:0009252">
    <property type="term" value="P:peptidoglycan biosynthetic process"/>
    <property type="evidence" value="ECO:0007669"/>
    <property type="project" value="UniProtKB-UniRule"/>
</dbReference>
<comment type="subcellular location">
    <subcellularLocation>
        <location evidence="1 14">Cytoplasm</location>
    </subcellularLocation>
</comment>
<dbReference type="AlphaFoldDB" id="A0A087DQR9"/>
<evidence type="ECO:0000313" key="19">
    <source>
        <dbReference type="Proteomes" id="UP000029004"/>
    </source>
</evidence>
<evidence type="ECO:0000259" key="16">
    <source>
        <dbReference type="Pfam" id="PF02875"/>
    </source>
</evidence>
<dbReference type="PANTHER" id="PTHR43445">
    <property type="entry name" value="UDP-N-ACETYLMURAMATE--L-ALANINE LIGASE-RELATED"/>
    <property type="match status" value="1"/>
</dbReference>
<name>A0A087DQR9_9BIFI</name>
<organism evidence="18 19">
    <name type="scientific">Bifidobacterium stellenboschense</name>
    <dbReference type="NCBI Taxonomy" id="762211"/>
    <lineage>
        <taxon>Bacteria</taxon>
        <taxon>Bacillati</taxon>
        <taxon>Actinomycetota</taxon>
        <taxon>Actinomycetes</taxon>
        <taxon>Bifidobacteriales</taxon>
        <taxon>Bifidobacteriaceae</taxon>
        <taxon>Bifidobacterium</taxon>
    </lineage>
</organism>
<keyword evidence="11 14" id="KW-0131">Cell cycle</keyword>
<comment type="catalytic activity">
    <reaction evidence="13 14">
        <text>UDP-N-acetyl-alpha-D-muramate + L-alanine + ATP = UDP-N-acetyl-alpha-D-muramoyl-L-alanine + ADP + phosphate + H(+)</text>
        <dbReference type="Rhea" id="RHEA:23372"/>
        <dbReference type="ChEBI" id="CHEBI:15378"/>
        <dbReference type="ChEBI" id="CHEBI:30616"/>
        <dbReference type="ChEBI" id="CHEBI:43474"/>
        <dbReference type="ChEBI" id="CHEBI:57972"/>
        <dbReference type="ChEBI" id="CHEBI:70757"/>
        <dbReference type="ChEBI" id="CHEBI:83898"/>
        <dbReference type="ChEBI" id="CHEBI:456216"/>
        <dbReference type="EC" id="6.3.2.8"/>
    </reaction>
</comment>
<comment type="pathway">
    <text evidence="2 14">Cell wall biogenesis; peptidoglycan biosynthesis.</text>
</comment>
<evidence type="ECO:0000256" key="2">
    <source>
        <dbReference type="ARBA" id="ARBA00004752"/>
    </source>
</evidence>
<evidence type="ECO:0000259" key="17">
    <source>
        <dbReference type="Pfam" id="PF08245"/>
    </source>
</evidence>
<dbReference type="GO" id="GO:0008763">
    <property type="term" value="F:UDP-N-acetylmuramate-L-alanine ligase activity"/>
    <property type="evidence" value="ECO:0007669"/>
    <property type="project" value="UniProtKB-UniRule"/>
</dbReference>
<evidence type="ECO:0000256" key="12">
    <source>
        <dbReference type="ARBA" id="ARBA00023316"/>
    </source>
</evidence>
<evidence type="ECO:0000256" key="11">
    <source>
        <dbReference type="ARBA" id="ARBA00023306"/>
    </source>
</evidence>
<keyword evidence="19" id="KW-1185">Reference proteome</keyword>